<dbReference type="GO" id="GO:0000976">
    <property type="term" value="F:transcription cis-regulatory region binding"/>
    <property type="evidence" value="ECO:0007669"/>
    <property type="project" value="TreeGrafter"/>
</dbReference>
<evidence type="ECO:0000256" key="3">
    <source>
        <dbReference type="ARBA" id="ARBA00023163"/>
    </source>
</evidence>
<keyword evidence="1" id="KW-0805">Transcription regulation</keyword>
<dbReference type="AlphaFoldDB" id="A0A7Z0IJW4"/>
<dbReference type="InterPro" id="IPR010982">
    <property type="entry name" value="Lambda_DNA-bd_dom_sf"/>
</dbReference>
<dbReference type="PANTHER" id="PTHR30146:SF138">
    <property type="entry name" value="TRANSCRIPTIONAL REGULATORY PROTEIN"/>
    <property type="match status" value="1"/>
</dbReference>
<dbReference type="PROSITE" id="PS50932">
    <property type="entry name" value="HTH_LACI_2"/>
    <property type="match status" value="1"/>
</dbReference>
<name>A0A7Z0IJW4_9ACTN</name>
<dbReference type="RefSeq" id="WP_179443982.1">
    <property type="nucleotide sequence ID" value="NZ_JACBZS010000001.1"/>
</dbReference>
<organism evidence="5 6">
    <name type="scientific">Naumannella cuiyingiana</name>
    <dbReference type="NCBI Taxonomy" id="1347891"/>
    <lineage>
        <taxon>Bacteria</taxon>
        <taxon>Bacillati</taxon>
        <taxon>Actinomycetota</taxon>
        <taxon>Actinomycetes</taxon>
        <taxon>Propionibacteriales</taxon>
        <taxon>Propionibacteriaceae</taxon>
        <taxon>Naumannella</taxon>
    </lineage>
</organism>
<dbReference type="CDD" id="cd01392">
    <property type="entry name" value="HTH_LacI"/>
    <property type="match status" value="1"/>
</dbReference>
<gene>
    <name evidence="5" type="ORF">GGQ54_000539</name>
</gene>
<dbReference type="SUPFAM" id="SSF47413">
    <property type="entry name" value="lambda repressor-like DNA-binding domains"/>
    <property type="match status" value="1"/>
</dbReference>
<dbReference type="Pfam" id="PF00356">
    <property type="entry name" value="LacI"/>
    <property type="match status" value="1"/>
</dbReference>
<dbReference type="Gene3D" id="1.10.260.40">
    <property type="entry name" value="lambda repressor-like DNA-binding domains"/>
    <property type="match status" value="1"/>
</dbReference>
<comment type="caution">
    <text evidence="5">The sequence shown here is derived from an EMBL/GenBank/DDBJ whole genome shotgun (WGS) entry which is preliminary data.</text>
</comment>
<dbReference type="InterPro" id="IPR046335">
    <property type="entry name" value="LacI/GalR-like_sensor"/>
</dbReference>
<evidence type="ECO:0000256" key="2">
    <source>
        <dbReference type="ARBA" id="ARBA00023125"/>
    </source>
</evidence>
<keyword evidence="3" id="KW-0804">Transcription</keyword>
<dbReference type="PANTHER" id="PTHR30146">
    <property type="entry name" value="LACI-RELATED TRANSCRIPTIONAL REPRESSOR"/>
    <property type="match status" value="1"/>
</dbReference>
<evidence type="ECO:0000313" key="5">
    <source>
        <dbReference type="EMBL" id="NYI69979.1"/>
    </source>
</evidence>
<dbReference type="Gene3D" id="3.40.50.2300">
    <property type="match status" value="2"/>
</dbReference>
<accession>A0A7Z0IJW4</accession>
<dbReference type="SUPFAM" id="SSF53822">
    <property type="entry name" value="Periplasmic binding protein-like I"/>
    <property type="match status" value="1"/>
</dbReference>
<keyword evidence="6" id="KW-1185">Reference proteome</keyword>
<evidence type="ECO:0000259" key="4">
    <source>
        <dbReference type="PROSITE" id="PS50932"/>
    </source>
</evidence>
<protein>
    <submittedName>
        <fullName evidence="5">DNA-binding LacI/PurR family transcriptional regulator</fullName>
    </submittedName>
</protein>
<reference evidence="5 6" key="1">
    <citation type="submission" date="2020-07" db="EMBL/GenBank/DDBJ databases">
        <title>Sequencing the genomes of 1000 actinobacteria strains.</title>
        <authorList>
            <person name="Klenk H.-P."/>
        </authorList>
    </citation>
    <scope>NUCLEOTIDE SEQUENCE [LARGE SCALE GENOMIC DNA]</scope>
    <source>
        <strain evidence="5 6">DSM 103164</strain>
    </source>
</reference>
<dbReference type="InterPro" id="IPR000843">
    <property type="entry name" value="HTH_LacI"/>
</dbReference>
<dbReference type="Proteomes" id="UP000527616">
    <property type="component" value="Unassembled WGS sequence"/>
</dbReference>
<proteinExistence type="predicted"/>
<keyword evidence="2 5" id="KW-0238">DNA-binding</keyword>
<dbReference type="SMART" id="SM00354">
    <property type="entry name" value="HTH_LACI"/>
    <property type="match status" value="1"/>
</dbReference>
<sequence length="343" mass="36469">MTNRVTLRTIAEAVGVSAATVSNAYNKPDQLSAELRDRILAKAEDLGYAGPDASARSLRRGRSGSVGLVTHQQLSYAFSDPYAIALIRSLTRVLEQHGTSLLLLPVNDDDPDGIEAARRAQVDGMAALCLTTRGDLIELARRRGVRLIGTDVSPQGCWVAVDDRAVGRQLGEHLAALGHREIVVLCDELESGREQPRGLGQDWRGTYLAPRITGLESALPDARIRVFTGGHNTREAGRLAAAHVLDSRNRPTAIVGLSDVLALGALDALAVRGLDAPGDISVAGFDDVPEAAAAGLTTVRQPIEEKGRLVGELLIGEAEPTEQITLPTELVVRRTTGPVPTTD</sequence>
<dbReference type="Pfam" id="PF13377">
    <property type="entry name" value="Peripla_BP_3"/>
    <property type="match status" value="1"/>
</dbReference>
<dbReference type="InterPro" id="IPR028082">
    <property type="entry name" value="Peripla_BP_I"/>
</dbReference>
<dbReference type="CDD" id="cd06279">
    <property type="entry name" value="PBP1_LacI-like"/>
    <property type="match status" value="1"/>
</dbReference>
<evidence type="ECO:0000313" key="6">
    <source>
        <dbReference type="Proteomes" id="UP000527616"/>
    </source>
</evidence>
<dbReference type="GO" id="GO:0003700">
    <property type="term" value="F:DNA-binding transcription factor activity"/>
    <property type="evidence" value="ECO:0007669"/>
    <property type="project" value="TreeGrafter"/>
</dbReference>
<feature type="domain" description="HTH lacI-type" evidence="4">
    <location>
        <begin position="5"/>
        <end position="60"/>
    </location>
</feature>
<dbReference type="EMBL" id="JACBZS010000001">
    <property type="protein sequence ID" value="NYI69979.1"/>
    <property type="molecule type" value="Genomic_DNA"/>
</dbReference>
<evidence type="ECO:0000256" key="1">
    <source>
        <dbReference type="ARBA" id="ARBA00023015"/>
    </source>
</evidence>